<dbReference type="Proteomes" id="UP000765509">
    <property type="component" value="Unassembled WGS sequence"/>
</dbReference>
<protein>
    <submittedName>
        <fullName evidence="1">Uncharacterized protein</fullName>
    </submittedName>
</protein>
<dbReference type="EMBL" id="AVOT02003243">
    <property type="protein sequence ID" value="MBW0472917.1"/>
    <property type="molecule type" value="Genomic_DNA"/>
</dbReference>
<name>A0A9Q3GN73_9BASI</name>
<sequence>MGGALTPIPTKLELPLSLCTDWCNPLSNKSTGKQVSPGVPALNCLNPPPTSRWKMHHTLLSDMVPEPTQPNMVTINNILRIFIERIAPLDSGIMLQTPQYPQFHKVVVLMGCLIVDLVANKNISGFSSHSTT</sequence>
<comment type="caution">
    <text evidence="1">The sequence shown here is derived from an EMBL/GenBank/DDBJ whole genome shotgun (WGS) entry which is preliminary data.</text>
</comment>
<gene>
    <name evidence="1" type="ORF">O181_012632</name>
</gene>
<keyword evidence="2" id="KW-1185">Reference proteome</keyword>
<dbReference type="AlphaFoldDB" id="A0A9Q3GN73"/>
<dbReference type="OrthoDB" id="3269001at2759"/>
<reference evidence="1" key="1">
    <citation type="submission" date="2021-03" db="EMBL/GenBank/DDBJ databases">
        <title>Draft genome sequence of rust myrtle Austropuccinia psidii MF-1, a brazilian biotype.</title>
        <authorList>
            <person name="Quecine M.C."/>
            <person name="Pachon D.M.R."/>
            <person name="Bonatelli M.L."/>
            <person name="Correr F.H."/>
            <person name="Franceschini L.M."/>
            <person name="Leite T.F."/>
            <person name="Margarido G.R.A."/>
            <person name="Almeida C.A."/>
            <person name="Ferrarezi J.A."/>
            <person name="Labate C.A."/>
        </authorList>
    </citation>
    <scope>NUCLEOTIDE SEQUENCE</scope>
    <source>
        <strain evidence="1">MF-1</strain>
    </source>
</reference>
<organism evidence="1 2">
    <name type="scientific">Austropuccinia psidii MF-1</name>
    <dbReference type="NCBI Taxonomy" id="1389203"/>
    <lineage>
        <taxon>Eukaryota</taxon>
        <taxon>Fungi</taxon>
        <taxon>Dikarya</taxon>
        <taxon>Basidiomycota</taxon>
        <taxon>Pucciniomycotina</taxon>
        <taxon>Pucciniomycetes</taxon>
        <taxon>Pucciniales</taxon>
        <taxon>Sphaerophragmiaceae</taxon>
        <taxon>Austropuccinia</taxon>
    </lineage>
</organism>
<evidence type="ECO:0000313" key="1">
    <source>
        <dbReference type="EMBL" id="MBW0472917.1"/>
    </source>
</evidence>
<accession>A0A9Q3GN73</accession>
<evidence type="ECO:0000313" key="2">
    <source>
        <dbReference type="Proteomes" id="UP000765509"/>
    </source>
</evidence>
<proteinExistence type="predicted"/>